<dbReference type="InterPro" id="IPR002048">
    <property type="entry name" value="EF_hand_dom"/>
</dbReference>
<dbReference type="InterPro" id="IPR011992">
    <property type="entry name" value="EF-hand-dom_pair"/>
</dbReference>
<dbReference type="CDD" id="cd00051">
    <property type="entry name" value="EFh"/>
    <property type="match status" value="1"/>
</dbReference>
<dbReference type="Proteomes" id="UP000242715">
    <property type="component" value="Unassembled WGS sequence"/>
</dbReference>
<dbReference type="EMBL" id="DF974655">
    <property type="protein sequence ID" value="GAU49930.1"/>
    <property type="molecule type" value="Genomic_DNA"/>
</dbReference>
<dbReference type="PROSITE" id="PS50222">
    <property type="entry name" value="EF_HAND_2"/>
    <property type="match status" value="4"/>
</dbReference>
<sequence length="182" mass="20080">METNERAPVETDPNTNPNPNPITAASPLLEDVDELNKVFNGFDTNSDGKISVNELETVLRTLRSDVPQAEELRRVIEDLSADRDGFINLSEFSAFCRSGGTSEGGGDSELRDAFDLYDKDKNGLISTEELHLALERLGMKCSVEECQEMINSVDSDGDGSVDFDEFKQMMTAKSRAFNDSVN</sequence>
<feature type="domain" description="EF-hand" evidence="4">
    <location>
        <begin position="105"/>
        <end position="140"/>
    </location>
</feature>
<dbReference type="FunFam" id="1.10.238.10:FF:000001">
    <property type="entry name" value="Calmodulin 1"/>
    <property type="match status" value="1"/>
</dbReference>
<feature type="domain" description="EF-hand" evidence="4">
    <location>
        <begin position="67"/>
        <end position="102"/>
    </location>
</feature>
<dbReference type="InterPro" id="IPR018247">
    <property type="entry name" value="EF_Hand_1_Ca_BS"/>
</dbReference>
<protein>
    <recommendedName>
        <fullName evidence="4">EF-hand domain-containing protein</fullName>
    </recommendedName>
</protein>
<evidence type="ECO:0000313" key="5">
    <source>
        <dbReference type="EMBL" id="GAU49930.1"/>
    </source>
</evidence>
<dbReference type="GO" id="GO:0005509">
    <property type="term" value="F:calcium ion binding"/>
    <property type="evidence" value="ECO:0007669"/>
    <property type="project" value="InterPro"/>
</dbReference>
<organism evidence="5 6">
    <name type="scientific">Trifolium subterraneum</name>
    <name type="common">Subterranean clover</name>
    <dbReference type="NCBI Taxonomy" id="3900"/>
    <lineage>
        <taxon>Eukaryota</taxon>
        <taxon>Viridiplantae</taxon>
        <taxon>Streptophyta</taxon>
        <taxon>Embryophyta</taxon>
        <taxon>Tracheophyta</taxon>
        <taxon>Spermatophyta</taxon>
        <taxon>Magnoliopsida</taxon>
        <taxon>eudicotyledons</taxon>
        <taxon>Gunneridae</taxon>
        <taxon>Pentapetalae</taxon>
        <taxon>rosids</taxon>
        <taxon>fabids</taxon>
        <taxon>Fabales</taxon>
        <taxon>Fabaceae</taxon>
        <taxon>Papilionoideae</taxon>
        <taxon>50 kb inversion clade</taxon>
        <taxon>NPAAA clade</taxon>
        <taxon>Hologalegina</taxon>
        <taxon>IRL clade</taxon>
        <taxon>Trifolieae</taxon>
        <taxon>Trifolium</taxon>
    </lineage>
</organism>
<dbReference type="Gene3D" id="1.10.238.10">
    <property type="entry name" value="EF-hand"/>
    <property type="match status" value="2"/>
</dbReference>
<dbReference type="AlphaFoldDB" id="A0A2Z6PG41"/>
<feature type="domain" description="EF-hand" evidence="4">
    <location>
        <begin position="30"/>
        <end position="65"/>
    </location>
</feature>
<proteinExistence type="predicted"/>
<dbReference type="PANTHER" id="PTHR23050">
    <property type="entry name" value="CALCIUM BINDING PROTEIN"/>
    <property type="match status" value="1"/>
</dbReference>
<feature type="domain" description="EF-hand" evidence="4">
    <location>
        <begin position="141"/>
        <end position="176"/>
    </location>
</feature>
<accession>A0A2Z6PG41</accession>
<dbReference type="PROSITE" id="PS00018">
    <property type="entry name" value="EF_HAND_1"/>
    <property type="match status" value="3"/>
</dbReference>
<dbReference type="InterPro" id="IPR050145">
    <property type="entry name" value="Centrin_CML-like"/>
</dbReference>
<evidence type="ECO:0000256" key="2">
    <source>
        <dbReference type="ARBA" id="ARBA00022837"/>
    </source>
</evidence>
<evidence type="ECO:0000256" key="3">
    <source>
        <dbReference type="SAM" id="MobiDB-lite"/>
    </source>
</evidence>
<feature type="region of interest" description="Disordered" evidence="3">
    <location>
        <begin position="1"/>
        <end position="25"/>
    </location>
</feature>
<dbReference type="SMART" id="SM00054">
    <property type="entry name" value="EFh"/>
    <property type="match status" value="4"/>
</dbReference>
<dbReference type="SUPFAM" id="SSF47473">
    <property type="entry name" value="EF-hand"/>
    <property type="match status" value="1"/>
</dbReference>
<dbReference type="Pfam" id="PF13499">
    <property type="entry name" value="EF-hand_7"/>
    <property type="match status" value="2"/>
</dbReference>
<evidence type="ECO:0000256" key="1">
    <source>
        <dbReference type="ARBA" id="ARBA00022737"/>
    </source>
</evidence>
<evidence type="ECO:0000313" key="6">
    <source>
        <dbReference type="Proteomes" id="UP000242715"/>
    </source>
</evidence>
<dbReference type="OrthoDB" id="26525at2759"/>
<name>A0A2Z6PG41_TRISU</name>
<keyword evidence="2" id="KW-0106">Calcium</keyword>
<keyword evidence="6" id="KW-1185">Reference proteome</keyword>
<keyword evidence="1" id="KW-0677">Repeat</keyword>
<evidence type="ECO:0000259" key="4">
    <source>
        <dbReference type="PROSITE" id="PS50222"/>
    </source>
</evidence>
<gene>
    <name evidence="5" type="ORF">TSUD_408320</name>
</gene>
<reference evidence="6" key="1">
    <citation type="journal article" date="2017" name="Front. Plant Sci.">
        <title>Climate Clever Clovers: New Paradigm to Reduce the Environmental Footprint of Ruminants by Breeding Low Methanogenic Forages Utilizing Haplotype Variation.</title>
        <authorList>
            <person name="Kaur P."/>
            <person name="Appels R."/>
            <person name="Bayer P.E."/>
            <person name="Keeble-Gagnere G."/>
            <person name="Wang J."/>
            <person name="Hirakawa H."/>
            <person name="Shirasawa K."/>
            <person name="Vercoe P."/>
            <person name="Stefanova K."/>
            <person name="Durmic Z."/>
            <person name="Nichols P."/>
            <person name="Revell C."/>
            <person name="Isobe S.N."/>
            <person name="Edwards D."/>
            <person name="Erskine W."/>
        </authorList>
    </citation>
    <scope>NUCLEOTIDE SEQUENCE [LARGE SCALE GENOMIC DNA]</scope>
    <source>
        <strain evidence="6">cv. Daliak</strain>
    </source>
</reference>